<evidence type="ECO:0000313" key="5">
    <source>
        <dbReference type="EMBL" id="ELP84435.1"/>
    </source>
</evidence>
<feature type="region of interest" description="Disordered" evidence="4">
    <location>
        <begin position="1"/>
        <end position="28"/>
    </location>
</feature>
<feature type="compositionally biased region" description="Basic and acidic residues" evidence="4">
    <location>
        <begin position="19"/>
        <end position="28"/>
    </location>
</feature>
<dbReference type="GO" id="GO:0006412">
    <property type="term" value="P:translation"/>
    <property type="evidence" value="ECO:0007669"/>
    <property type="project" value="InterPro"/>
</dbReference>
<accession>A0A0A1TY06</accession>
<evidence type="ECO:0000256" key="1">
    <source>
        <dbReference type="ARBA" id="ARBA00022980"/>
    </source>
</evidence>
<protein>
    <recommendedName>
        <fullName evidence="3">40S ribosomal protein S30</fullName>
    </recommendedName>
</protein>
<evidence type="ECO:0000256" key="3">
    <source>
        <dbReference type="RuleBase" id="RU364011"/>
    </source>
</evidence>
<dbReference type="GeneID" id="14883615"/>
<name>A0A0A1TY06_ENTIV</name>
<evidence type="ECO:0000256" key="4">
    <source>
        <dbReference type="SAM" id="MobiDB-lite"/>
    </source>
</evidence>
<dbReference type="OMA" id="WIWQKEG"/>
<dbReference type="GO" id="GO:0003735">
    <property type="term" value="F:structural constituent of ribosome"/>
    <property type="evidence" value="ECO:0007669"/>
    <property type="project" value="UniProtKB-UniRule"/>
</dbReference>
<keyword evidence="1 3" id="KW-0689">Ribosomal protein</keyword>
<sequence>MGKVHGGLTRAGKVRNSTKKVDKIDNGKKKFPSGRGYIRYLYNKRIEMIDGKVKNYKFNPQN</sequence>
<proteinExistence type="inferred from homology"/>
<dbReference type="Proteomes" id="UP000014680">
    <property type="component" value="Unassembled WGS sequence"/>
</dbReference>
<comment type="similarity">
    <text evidence="3">Belongs to the eukaryotic ribosomal protein eS30 family.</text>
</comment>
<dbReference type="OrthoDB" id="199599at2759"/>
<reference evidence="5 6" key="1">
    <citation type="submission" date="2012-10" db="EMBL/GenBank/DDBJ databases">
        <authorList>
            <person name="Zafar N."/>
            <person name="Inman J."/>
            <person name="Hall N."/>
            <person name="Lorenzi H."/>
            <person name="Caler E."/>
        </authorList>
    </citation>
    <scope>NUCLEOTIDE SEQUENCE [LARGE SCALE GENOMIC DNA]</scope>
    <source>
        <strain evidence="5 6">IP1</strain>
    </source>
</reference>
<dbReference type="Pfam" id="PF04758">
    <property type="entry name" value="Ribosomal_S30"/>
    <property type="match status" value="1"/>
</dbReference>
<evidence type="ECO:0000256" key="2">
    <source>
        <dbReference type="ARBA" id="ARBA00023274"/>
    </source>
</evidence>
<dbReference type="VEuPathDB" id="AmoebaDB:EIN_167100"/>
<gene>
    <name evidence="5" type="ORF">EIN_167100</name>
</gene>
<dbReference type="KEGG" id="eiv:EIN_167100"/>
<keyword evidence="2 3" id="KW-0687">Ribonucleoprotein</keyword>
<keyword evidence="6" id="KW-1185">Reference proteome</keyword>
<dbReference type="EMBL" id="KB207112">
    <property type="protein sequence ID" value="ELP84435.1"/>
    <property type="molecule type" value="Genomic_DNA"/>
</dbReference>
<dbReference type="PANTHER" id="PTHR12650">
    <property type="entry name" value="40S RIBOSOMAL PROTEIN S30/UBIQUITIN-LIKE PROTEIN FUBI"/>
    <property type="match status" value="1"/>
</dbReference>
<evidence type="ECO:0000313" key="6">
    <source>
        <dbReference type="Proteomes" id="UP000014680"/>
    </source>
</evidence>
<dbReference type="AlphaFoldDB" id="A0A0A1TY06"/>
<organism evidence="5 6">
    <name type="scientific">Entamoeba invadens IP1</name>
    <dbReference type="NCBI Taxonomy" id="370355"/>
    <lineage>
        <taxon>Eukaryota</taxon>
        <taxon>Amoebozoa</taxon>
        <taxon>Evosea</taxon>
        <taxon>Archamoebae</taxon>
        <taxon>Mastigamoebida</taxon>
        <taxon>Entamoebidae</taxon>
        <taxon>Entamoeba</taxon>
    </lineage>
</organism>
<dbReference type="GO" id="GO:0022627">
    <property type="term" value="C:cytosolic small ribosomal subunit"/>
    <property type="evidence" value="ECO:0007669"/>
    <property type="project" value="TreeGrafter"/>
</dbReference>
<dbReference type="RefSeq" id="XP_004183781.1">
    <property type="nucleotide sequence ID" value="XM_004183733.1"/>
</dbReference>
<dbReference type="PANTHER" id="PTHR12650:SF15">
    <property type="entry name" value="RIBOSOMAL PROTEIN S30, ISOFORM A"/>
    <property type="match status" value="1"/>
</dbReference>
<dbReference type="InterPro" id="IPR006846">
    <property type="entry name" value="Ribosomal_eS30"/>
</dbReference>